<dbReference type="Proteomes" id="UP001551482">
    <property type="component" value="Unassembled WGS sequence"/>
</dbReference>
<feature type="coiled-coil region" evidence="1">
    <location>
        <begin position="13"/>
        <end position="40"/>
    </location>
</feature>
<keyword evidence="1" id="KW-0175">Coiled coil</keyword>
<evidence type="ECO:0000313" key="2">
    <source>
        <dbReference type="EMBL" id="MEU8132138.1"/>
    </source>
</evidence>
<protein>
    <submittedName>
        <fullName evidence="2">Uncharacterized protein</fullName>
    </submittedName>
</protein>
<dbReference type="EMBL" id="JBEZFP010000002">
    <property type="protein sequence ID" value="MEU8132138.1"/>
    <property type="molecule type" value="Genomic_DNA"/>
</dbReference>
<reference evidence="2 3" key="1">
    <citation type="submission" date="2024-06" db="EMBL/GenBank/DDBJ databases">
        <title>The Natural Products Discovery Center: Release of the First 8490 Sequenced Strains for Exploring Actinobacteria Biosynthetic Diversity.</title>
        <authorList>
            <person name="Kalkreuter E."/>
            <person name="Kautsar S.A."/>
            <person name="Yang D."/>
            <person name="Bader C.D."/>
            <person name="Teijaro C.N."/>
            <person name="Fluegel L."/>
            <person name="Davis C.M."/>
            <person name="Simpson J.R."/>
            <person name="Lauterbach L."/>
            <person name="Steele A.D."/>
            <person name="Gui C."/>
            <person name="Meng S."/>
            <person name="Li G."/>
            <person name="Viehrig K."/>
            <person name="Ye F."/>
            <person name="Su P."/>
            <person name="Kiefer A.F."/>
            <person name="Nichols A."/>
            <person name="Cepeda A.J."/>
            <person name="Yan W."/>
            <person name="Fan B."/>
            <person name="Jiang Y."/>
            <person name="Adhikari A."/>
            <person name="Zheng C.-J."/>
            <person name="Schuster L."/>
            <person name="Cowan T.M."/>
            <person name="Smanski M.J."/>
            <person name="Chevrette M.G."/>
            <person name="De Carvalho L.P.S."/>
            <person name="Shen B."/>
        </authorList>
    </citation>
    <scope>NUCLEOTIDE SEQUENCE [LARGE SCALE GENOMIC DNA]</scope>
    <source>
        <strain evidence="2 3">NPDC048946</strain>
    </source>
</reference>
<keyword evidence="3" id="KW-1185">Reference proteome</keyword>
<organism evidence="2 3">
    <name type="scientific">Streptodolium elevatio</name>
    <dbReference type="NCBI Taxonomy" id="3157996"/>
    <lineage>
        <taxon>Bacteria</taxon>
        <taxon>Bacillati</taxon>
        <taxon>Actinomycetota</taxon>
        <taxon>Actinomycetes</taxon>
        <taxon>Kitasatosporales</taxon>
        <taxon>Streptomycetaceae</taxon>
        <taxon>Streptodolium</taxon>
    </lineage>
</organism>
<gene>
    <name evidence="2" type="ORF">AB0C36_01370</name>
</gene>
<proteinExistence type="predicted"/>
<evidence type="ECO:0000256" key="1">
    <source>
        <dbReference type="SAM" id="Coils"/>
    </source>
</evidence>
<comment type="caution">
    <text evidence="2">The sequence shown here is derived from an EMBL/GenBank/DDBJ whole genome shotgun (WGS) entry which is preliminary data.</text>
</comment>
<accession>A0ABV3D8R5</accession>
<dbReference type="RefSeq" id="WP_358347480.1">
    <property type="nucleotide sequence ID" value="NZ_JBEZFP010000002.1"/>
</dbReference>
<evidence type="ECO:0000313" key="3">
    <source>
        <dbReference type="Proteomes" id="UP001551482"/>
    </source>
</evidence>
<sequence>MSTASVLEKARALQNQARHIAEAQKDAAQQERVVRRIDEVRSALEKARGQLRTAVLLRERTGLSVNLASLAAAYERFENKSRGGLPADRVFAEAQKALDACAKEFASTIRDAWAEWARTCVSGVSSVRFAALAPPDRREAENSLRTLRVLAERKTVDGTTIRAFCADHANVLRLLEHAPSEVPTELAQLIERIDGGGLTLCDLSDDDIALLRTYDQDVWISVTRKAD</sequence>
<name>A0ABV3D8R5_9ACTN</name>